<feature type="region of interest" description="Disordered" evidence="6">
    <location>
        <begin position="571"/>
        <end position="603"/>
    </location>
</feature>
<dbReference type="GO" id="GO:0008506">
    <property type="term" value="F:sucrose:proton symporter activity"/>
    <property type="evidence" value="ECO:0007669"/>
    <property type="project" value="TreeGrafter"/>
</dbReference>
<comment type="subcellular location">
    <subcellularLocation>
        <location evidence="1">Membrane</location>
        <topology evidence="1">Multi-pass membrane protein</topology>
    </subcellularLocation>
</comment>
<accession>A0A9W8B7B3</accession>
<keyword evidence="9" id="KW-1185">Reference proteome</keyword>
<keyword evidence="4 7" id="KW-1133">Transmembrane helix</keyword>
<evidence type="ECO:0000256" key="7">
    <source>
        <dbReference type="SAM" id="Phobius"/>
    </source>
</evidence>
<feature type="transmembrane region" description="Helical" evidence="7">
    <location>
        <begin position="90"/>
        <end position="111"/>
    </location>
</feature>
<feature type="compositionally biased region" description="Low complexity" evidence="6">
    <location>
        <begin position="1"/>
        <end position="19"/>
    </location>
</feature>
<protein>
    <recommendedName>
        <fullName evidence="10">Major facilitator superfamily domain-containing protein</fullName>
    </recommendedName>
</protein>
<feature type="transmembrane region" description="Helical" evidence="7">
    <location>
        <begin position="387"/>
        <end position="407"/>
    </location>
</feature>
<organism evidence="8 9">
    <name type="scientific">Dimargaris verticillata</name>
    <dbReference type="NCBI Taxonomy" id="2761393"/>
    <lineage>
        <taxon>Eukaryota</taxon>
        <taxon>Fungi</taxon>
        <taxon>Fungi incertae sedis</taxon>
        <taxon>Zoopagomycota</taxon>
        <taxon>Kickxellomycotina</taxon>
        <taxon>Dimargaritomycetes</taxon>
        <taxon>Dimargaritales</taxon>
        <taxon>Dimargaritaceae</taxon>
        <taxon>Dimargaris</taxon>
    </lineage>
</organism>
<feature type="transmembrane region" description="Helical" evidence="7">
    <location>
        <begin position="299"/>
        <end position="319"/>
    </location>
</feature>
<evidence type="ECO:0000256" key="4">
    <source>
        <dbReference type="ARBA" id="ARBA00022989"/>
    </source>
</evidence>
<feature type="transmembrane region" description="Helical" evidence="7">
    <location>
        <begin position="461"/>
        <end position="489"/>
    </location>
</feature>
<keyword evidence="2" id="KW-0813">Transport</keyword>
<dbReference type="EMBL" id="JANBQB010000120">
    <property type="protein sequence ID" value="KAJ1981559.1"/>
    <property type="molecule type" value="Genomic_DNA"/>
</dbReference>
<feature type="compositionally biased region" description="Basic and acidic residues" evidence="6">
    <location>
        <begin position="583"/>
        <end position="595"/>
    </location>
</feature>
<dbReference type="Pfam" id="PF13347">
    <property type="entry name" value="MFS_2"/>
    <property type="match status" value="1"/>
</dbReference>
<sequence length="701" mass="75911">MRRSRSSSTSSHTATSQRSWGPDQDWPSGPAQDGAQSPIPAPPRHWLKNGTWQYLALTVCFTGLQFSWSVEMAYGTPYLLSLGLPKSLMSLVWLAGPLSGLIMQPLVGAWSDRNASKYGRRRPFLIAACAIVVLCFIALAWARDIAGLVIHHDRALKLATIGLAVGAIYLLDFAINVIQACGRALIVDVLPPSQQELGTAWASRMTGVGNVLGYLTGYIDLVHALPFLGHTQLKVLCLIASMVLAGSVAATCYFIHEEPIEASSTANHSPWQTMRIIFASARNLPAFIQRVCNIQVFSWAGWFPFLFYSTTYIASIYTYEHLVQSSAHSLPNLESTNTTTADSTMSDLHTRLASQLITPNQRADNTGSSTADANADLVGVATRAGSFAMLIYAITSLIASWLLPLVVTPSSEVGQPGPEPMVSSPSTTWIRRTLMGLKQGVHMVCCGKLTLPRLWFWSQCIFSMAMLSTFVVASTTAATIMVAVCGLCWSVTMWAPFSLIGEYLSQHERGVDMAPTDYSQVPQDTTELQAFPGSAEVGSHAMTDGRASSFTNHSLHTPSAAHHVQVGALDTDRQPLSPKSLRPSRESLRPLDHHHPLPHALPEGLPESNELALSSGIILGIHNMYVVFPQFVISFVSSVIFALFDSIHPAAHQPVSSSPAPVHPTEGDPDNAEAIAWVLRVGGLSSVVAAYLATRLFTSRR</sequence>
<dbReference type="SUPFAM" id="SSF103473">
    <property type="entry name" value="MFS general substrate transporter"/>
    <property type="match status" value="1"/>
</dbReference>
<reference evidence="8" key="1">
    <citation type="submission" date="2022-07" db="EMBL/GenBank/DDBJ databases">
        <title>Phylogenomic reconstructions and comparative analyses of Kickxellomycotina fungi.</title>
        <authorList>
            <person name="Reynolds N.K."/>
            <person name="Stajich J.E."/>
            <person name="Barry K."/>
            <person name="Grigoriev I.V."/>
            <person name="Crous P."/>
            <person name="Smith M.E."/>
        </authorList>
    </citation>
    <scope>NUCLEOTIDE SEQUENCE</scope>
    <source>
        <strain evidence="8">RSA 567</strain>
    </source>
</reference>
<dbReference type="GO" id="GO:0005886">
    <property type="term" value="C:plasma membrane"/>
    <property type="evidence" value="ECO:0007669"/>
    <property type="project" value="TreeGrafter"/>
</dbReference>
<evidence type="ECO:0000256" key="2">
    <source>
        <dbReference type="ARBA" id="ARBA00022448"/>
    </source>
</evidence>
<keyword evidence="3 7" id="KW-0812">Transmembrane</keyword>
<dbReference type="OrthoDB" id="28755at2759"/>
<feature type="transmembrane region" description="Helical" evidence="7">
    <location>
        <begin position="155"/>
        <end position="175"/>
    </location>
</feature>
<feature type="transmembrane region" description="Helical" evidence="7">
    <location>
        <begin position="674"/>
        <end position="693"/>
    </location>
</feature>
<comment type="caution">
    <text evidence="8">The sequence shown here is derived from an EMBL/GenBank/DDBJ whole genome shotgun (WGS) entry which is preliminary data.</text>
</comment>
<evidence type="ECO:0000256" key="5">
    <source>
        <dbReference type="ARBA" id="ARBA00023136"/>
    </source>
</evidence>
<evidence type="ECO:0000256" key="6">
    <source>
        <dbReference type="SAM" id="MobiDB-lite"/>
    </source>
</evidence>
<proteinExistence type="predicted"/>
<gene>
    <name evidence="8" type="ORF">H4R34_002028</name>
</gene>
<name>A0A9W8B7B3_9FUNG</name>
<keyword evidence="5 7" id="KW-0472">Membrane</keyword>
<evidence type="ECO:0000256" key="3">
    <source>
        <dbReference type="ARBA" id="ARBA00022692"/>
    </source>
</evidence>
<dbReference type="PANTHER" id="PTHR19432:SF35">
    <property type="entry name" value="SOLUTE CARRIER FAMILY 45 MEMBER 3 ISOFORM X1"/>
    <property type="match status" value="1"/>
</dbReference>
<feature type="transmembrane region" description="Helical" evidence="7">
    <location>
        <begin position="624"/>
        <end position="644"/>
    </location>
</feature>
<dbReference type="PANTHER" id="PTHR19432">
    <property type="entry name" value="SUGAR TRANSPORTER"/>
    <property type="match status" value="1"/>
</dbReference>
<feature type="transmembrane region" description="Helical" evidence="7">
    <location>
        <begin position="52"/>
        <end position="70"/>
    </location>
</feature>
<feature type="region of interest" description="Disordered" evidence="6">
    <location>
        <begin position="1"/>
        <end position="40"/>
    </location>
</feature>
<dbReference type="InterPro" id="IPR036259">
    <property type="entry name" value="MFS_trans_sf"/>
</dbReference>
<evidence type="ECO:0000313" key="9">
    <source>
        <dbReference type="Proteomes" id="UP001151582"/>
    </source>
</evidence>
<dbReference type="AlphaFoldDB" id="A0A9W8B7B3"/>
<dbReference type="Proteomes" id="UP001151582">
    <property type="component" value="Unassembled WGS sequence"/>
</dbReference>
<evidence type="ECO:0000313" key="8">
    <source>
        <dbReference type="EMBL" id="KAJ1981559.1"/>
    </source>
</evidence>
<evidence type="ECO:0000256" key="1">
    <source>
        <dbReference type="ARBA" id="ARBA00004141"/>
    </source>
</evidence>
<dbReference type="Gene3D" id="1.20.1250.20">
    <property type="entry name" value="MFS general substrate transporter like domains"/>
    <property type="match status" value="1"/>
</dbReference>
<evidence type="ECO:0008006" key="10">
    <source>
        <dbReference type="Google" id="ProtNLM"/>
    </source>
</evidence>
<feature type="transmembrane region" description="Helical" evidence="7">
    <location>
        <begin position="123"/>
        <end position="143"/>
    </location>
</feature>